<comment type="caution">
    <text evidence="2">The sequence shown here is derived from an EMBL/GenBank/DDBJ whole genome shotgun (WGS) entry which is preliminary data.</text>
</comment>
<name>A0AAV2SY18_CALDB</name>
<feature type="transmembrane region" description="Helical" evidence="1">
    <location>
        <begin position="84"/>
        <end position="105"/>
    </location>
</feature>
<evidence type="ECO:0000313" key="3">
    <source>
        <dbReference type="Proteomes" id="UP001497525"/>
    </source>
</evidence>
<organism evidence="2 3">
    <name type="scientific">Calicophoron daubneyi</name>
    <name type="common">Rumen fluke</name>
    <name type="synonym">Paramphistomum daubneyi</name>
    <dbReference type="NCBI Taxonomy" id="300641"/>
    <lineage>
        <taxon>Eukaryota</taxon>
        <taxon>Metazoa</taxon>
        <taxon>Spiralia</taxon>
        <taxon>Lophotrochozoa</taxon>
        <taxon>Platyhelminthes</taxon>
        <taxon>Trematoda</taxon>
        <taxon>Digenea</taxon>
        <taxon>Plagiorchiida</taxon>
        <taxon>Pronocephalata</taxon>
        <taxon>Paramphistomoidea</taxon>
        <taxon>Paramphistomidae</taxon>
        <taxon>Calicophoron</taxon>
    </lineage>
</organism>
<reference evidence="2" key="1">
    <citation type="submission" date="2024-06" db="EMBL/GenBank/DDBJ databases">
        <authorList>
            <person name="Liu X."/>
            <person name="Lenzi L."/>
            <person name="Haldenby T S."/>
            <person name="Uol C."/>
        </authorList>
    </citation>
    <scope>NUCLEOTIDE SEQUENCE</scope>
</reference>
<evidence type="ECO:0000313" key="2">
    <source>
        <dbReference type="EMBL" id="CAL5129845.1"/>
    </source>
</evidence>
<keyword evidence="1" id="KW-0812">Transmembrane</keyword>
<dbReference type="Proteomes" id="UP001497525">
    <property type="component" value="Unassembled WGS sequence"/>
</dbReference>
<protein>
    <submittedName>
        <fullName evidence="2">Uncharacterized protein</fullName>
    </submittedName>
</protein>
<sequence>MPPTKVCTESVQSSYPVHQPKFARISQAFWAMKRSRKERQSARELKQNATEGILTIANNLCFSDTDLSRPSSWNMKTEISPQTFFAFLFLKFVVVSLFPQVCIFFS</sequence>
<gene>
    <name evidence="2" type="ORF">CDAUBV1_LOCUS1285</name>
</gene>
<evidence type="ECO:0000256" key="1">
    <source>
        <dbReference type="SAM" id="Phobius"/>
    </source>
</evidence>
<proteinExistence type="predicted"/>
<accession>A0AAV2SY18</accession>
<dbReference type="EMBL" id="CAXLJL010000052">
    <property type="protein sequence ID" value="CAL5129845.1"/>
    <property type="molecule type" value="Genomic_DNA"/>
</dbReference>
<dbReference type="AlphaFoldDB" id="A0AAV2SY18"/>
<keyword evidence="1" id="KW-0472">Membrane</keyword>
<keyword evidence="1" id="KW-1133">Transmembrane helix</keyword>